<dbReference type="EMBL" id="MU005776">
    <property type="protein sequence ID" value="KAF2706107.1"/>
    <property type="molecule type" value="Genomic_DNA"/>
</dbReference>
<feature type="non-terminal residue" evidence="1">
    <location>
        <position position="1"/>
    </location>
</feature>
<dbReference type="AlphaFoldDB" id="A0A6G1K134"/>
<evidence type="ECO:0000313" key="1">
    <source>
        <dbReference type="EMBL" id="KAF2706107.1"/>
    </source>
</evidence>
<name>A0A6G1K134_9PLEO</name>
<evidence type="ECO:0000313" key="2">
    <source>
        <dbReference type="Proteomes" id="UP000799428"/>
    </source>
</evidence>
<dbReference type="OrthoDB" id="5599418at2759"/>
<gene>
    <name evidence="1" type="ORF">K504DRAFT_386387</name>
</gene>
<dbReference type="Proteomes" id="UP000799428">
    <property type="component" value="Unassembled WGS sequence"/>
</dbReference>
<reference evidence="1" key="1">
    <citation type="journal article" date="2020" name="Stud. Mycol.">
        <title>101 Dothideomycetes genomes: a test case for predicting lifestyles and emergence of pathogens.</title>
        <authorList>
            <person name="Haridas S."/>
            <person name="Albert R."/>
            <person name="Binder M."/>
            <person name="Bloem J."/>
            <person name="Labutti K."/>
            <person name="Salamov A."/>
            <person name="Andreopoulos B."/>
            <person name="Baker S."/>
            <person name="Barry K."/>
            <person name="Bills G."/>
            <person name="Bluhm B."/>
            <person name="Cannon C."/>
            <person name="Castanera R."/>
            <person name="Culley D."/>
            <person name="Daum C."/>
            <person name="Ezra D."/>
            <person name="Gonzalez J."/>
            <person name="Henrissat B."/>
            <person name="Kuo A."/>
            <person name="Liang C."/>
            <person name="Lipzen A."/>
            <person name="Lutzoni F."/>
            <person name="Magnuson J."/>
            <person name="Mondo S."/>
            <person name="Nolan M."/>
            <person name="Ohm R."/>
            <person name="Pangilinan J."/>
            <person name="Park H.-J."/>
            <person name="Ramirez L."/>
            <person name="Alfaro M."/>
            <person name="Sun H."/>
            <person name="Tritt A."/>
            <person name="Yoshinaga Y."/>
            <person name="Zwiers L.-H."/>
            <person name="Turgeon B."/>
            <person name="Goodwin S."/>
            <person name="Spatafora J."/>
            <person name="Crous P."/>
            <person name="Grigoriev I."/>
        </authorList>
    </citation>
    <scope>NUCLEOTIDE SEQUENCE</scope>
    <source>
        <strain evidence="1">CBS 279.74</strain>
    </source>
</reference>
<sequence length="76" mass="8550">IAQIAICGRNATSTRASPFFLQHSYNIKLINLDEEDAFNLEAAARAIVEKFKATFKIVQSNMAVAQQEQEQQANRH</sequence>
<accession>A0A6G1K134</accession>
<keyword evidence="2" id="KW-1185">Reference proteome</keyword>
<proteinExistence type="predicted"/>
<protein>
    <submittedName>
        <fullName evidence="1">Uncharacterized protein</fullName>
    </submittedName>
</protein>
<organism evidence="1 2">
    <name type="scientific">Pleomassaria siparia CBS 279.74</name>
    <dbReference type="NCBI Taxonomy" id="1314801"/>
    <lineage>
        <taxon>Eukaryota</taxon>
        <taxon>Fungi</taxon>
        <taxon>Dikarya</taxon>
        <taxon>Ascomycota</taxon>
        <taxon>Pezizomycotina</taxon>
        <taxon>Dothideomycetes</taxon>
        <taxon>Pleosporomycetidae</taxon>
        <taxon>Pleosporales</taxon>
        <taxon>Pleomassariaceae</taxon>
        <taxon>Pleomassaria</taxon>
    </lineage>
</organism>